<keyword evidence="4 13" id="KW-0812">Transmembrane</keyword>
<name>A0A978UTG5_ZIZJJ</name>
<evidence type="ECO:0000256" key="13">
    <source>
        <dbReference type="SAM" id="Phobius"/>
    </source>
</evidence>
<keyword evidence="10 13" id="KW-0472">Membrane</keyword>
<evidence type="ECO:0000313" key="15">
    <source>
        <dbReference type="Proteomes" id="UP000813462"/>
    </source>
</evidence>
<evidence type="ECO:0000256" key="7">
    <source>
        <dbReference type="ARBA" id="ARBA00022989"/>
    </source>
</evidence>
<evidence type="ECO:0000313" key="14">
    <source>
        <dbReference type="EMBL" id="KAH7518165.1"/>
    </source>
</evidence>
<dbReference type="GO" id="GO:0030674">
    <property type="term" value="F:protein-macromolecule adaptor activity"/>
    <property type="evidence" value="ECO:0007669"/>
    <property type="project" value="TreeGrafter"/>
</dbReference>
<dbReference type="Pfam" id="PF03694">
    <property type="entry name" value="Erg28"/>
    <property type="match status" value="1"/>
</dbReference>
<dbReference type="PANTHER" id="PTHR15451">
    <property type="entry name" value="ERGOSTEROL BIOSYNTHETIC PROTEIN 28-RELATED"/>
    <property type="match status" value="1"/>
</dbReference>
<evidence type="ECO:0008006" key="16">
    <source>
        <dbReference type="Google" id="ProtNLM"/>
    </source>
</evidence>
<dbReference type="Proteomes" id="UP000813462">
    <property type="component" value="Unassembled WGS sequence"/>
</dbReference>
<keyword evidence="11" id="KW-1207">Sterol metabolism</keyword>
<dbReference type="InterPro" id="IPR005352">
    <property type="entry name" value="Erg28"/>
</dbReference>
<dbReference type="EMBL" id="JAEACU010000009">
    <property type="protein sequence ID" value="KAH7518165.1"/>
    <property type="molecule type" value="Genomic_DNA"/>
</dbReference>
<protein>
    <recommendedName>
        <fullName evidence="16">Ergosterol biosynthetic protein 28</fullName>
    </recommendedName>
</protein>
<sequence>MKALSWWLMLVGSLRLASVWFGFFDIWALRLAVFSKSSMTEVHGRTFGVWTLLTCTLCFLCAFNLENKPLYLATFLSFVYALGHFLTEYLVYQTMAIANLSTVSFFAVLVAMVNCNFSFGVVTGMVAIDIRFGDVCAIISGDGGSGASGKSNCHDDGPISVLYACCKTSTSILWMLLQWNAHQSRTALKGE</sequence>
<gene>
    <name evidence="14" type="ORF">FEM48_Zijuj09G0142800</name>
</gene>
<proteinExistence type="inferred from homology"/>
<keyword evidence="6" id="KW-0752">Steroid biosynthesis</keyword>
<organism evidence="14 15">
    <name type="scientific">Ziziphus jujuba var. spinosa</name>
    <dbReference type="NCBI Taxonomy" id="714518"/>
    <lineage>
        <taxon>Eukaryota</taxon>
        <taxon>Viridiplantae</taxon>
        <taxon>Streptophyta</taxon>
        <taxon>Embryophyta</taxon>
        <taxon>Tracheophyta</taxon>
        <taxon>Spermatophyta</taxon>
        <taxon>Magnoliopsida</taxon>
        <taxon>eudicotyledons</taxon>
        <taxon>Gunneridae</taxon>
        <taxon>Pentapetalae</taxon>
        <taxon>rosids</taxon>
        <taxon>fabids</taxon>
        <taxon>Rosales</taxon>
        <taxon>Rhamnaceae</taxon>
        <taxon>Paliureae</taxon>
        <taxon>Ziziphus</taxon>
    </lineage>
</organism>
<keyword evidence="9" id="KW-0443">Lipid metabolism</keyword>
<evidence type="ECO:0000256" key="1">
    <source>
        <dbReference type="ARBA" id="ARBA00004477"/>
    </source>
</evidence>
<dbReference type="PANTHER" id="PTHR15451:SF19">
    <property type="entry name" value="ERGOSTEROL BIOSYNTHETIC PROTEIN 28 HOMOLOG"/>
    <property type="match status" value="1"/>
</dbReference>
<evidence type="ECO:0000256" key="5">
    <source>
        <dbReference type="ARBA" id="ARBA00022824"/>
    </source>
</evidence>
<keyword evidence="3" id="KW-0444">Lipid biosynthesis</keyword>
<evidence type="ECO:0000256" key="3">
    <source>
        <dbReference type="ARBA" id="ARBA00022516"/>
    </source>
</evidence>
<evidence type="ECO:0000256" key="8">
    <source>
        <dbReference type="ARBA" id="ARBA00023011"/>
    </source>
</evidence>
<comment type="caution">
    <text evidence="14">The sequence shown here is derived from an EMBL/GenBank/DDBJ whole genome shotgun (WGS) entry which is preliminary data.</text>
</comment>
<keyword evidence="7 13" id="KW-1133">Transmembrane helix</keyword>
<feature type="transmembrane region" description="Helical" evidence="13">
    <location>
        <begin position="47"/>
        <end position="65"/>
    </location>
</feature>
<evidence type="ECO:0000256" key="2">
    <source>
        <dbReference type="ARBA" id="ARBA00005377"/>
    </source>
</evidence>
<evidence type="ECO:0000256" key="11">
    <source>
        <dbReference type="ARBA" id="ARBA00023166"/>
    </source>
</evidence>
<feature type="transmembrane region" description="Helical" evidence="13">
    <location>
        <begin position="103"/>
        <end position="128"/>
    </location>
</feature>
<comment type="subcellular location">
    <subcellularLocation>
        <location evidence="1">Endoplasmic reticulum membrane</location>
        <topology evidence="1">Multi-pass membrane protein</topology>
    </subcellularLocation>
</comment>
<dbReference type="AlphaFoldDB" id="A0A978UTG5"/>
<evidence type="ECO:0000256" key="10">
    <source>
        <dbReference type="ARBA" id="ARBA00023136"/>
    </source>
</evidence>
<comment type="similarity">
    <text evidence="2">Belongs to the ERG28 family.</text>
</comment>
<evidence type="ECO:0000256" key="9">
    <source>
        <dbReference type="ARBA" id="ARBA00023098"/>
    </source>
</evidence>
<keyword evidence="8" id="KW-0756">Sterol biosynthesis</keyword>
<evidence type="ECO:0000256" key="6">
    <source>
        <dbReference type="ARBA" id="ARBA00022955"/>
    </source>
</evidence>
<dbReference type="GO" id="GO:0016126">
    <property type="term" value="P:sterol biosynthetic process"/>
    <property type="evidence" value="ECO:0007669"/>
    <property type="project" value="UniProtKB-KW"/>
</dbReference>
<evidence type="ECO:0000256" key="4">
    <source>
        <dbReference type="ARBA" id="ARBA00022692"/>
    </source>
</evidence>
<reference evidence="14" key="1">
    <citation type="journal article" date="2021" name="Front. Plant Sci.">
        <title>Chromosome-Scale Genome Assembly for Chinese Sour Jujube and Insights Into Its Genome Evolution and Domestication Signature.</title>
        <authorList>
            <person name="Shen L.-Y."/>
            <person name="Luo H."/>
            <person name="Wang X.-L."/>
            <person name="Wang X.-M."/>
            <person name="Qiu X.-J."/>
            <person name="Liu H."/>
            <person name="Zhou S.-S."/>
            <person name="Jia K.-H."/>
            <person name="Nie S."/>
            <person name="Bao Y.-T."/>
            <person name="Zhang R.-G."/>
            <person name="Yun Q.-Z."/>
            <person name="Chai Y.-H."/>
            <person name="Lu J.-Y."/>
            <person name="Li Y."/>
            <person name="Zhao S.-W."/>
            <person name="Mao J.-F."/>
            <person name="Jia S.-G."/>
            <person name="Mao Y.-M."/>
        </authorList>
    </citation>
    <scope>NUCLEOTIDE SEQUENCE</scope>
    <source>
        <strain evidence="14">AT0</strain>
        <tissue evidence="14">Leaf</tissue>
    </source>
</reference>
<feature type="transmembrane region" description="Helical" evidence="13">
    <location>
        <begin position="71"/>
        <end position="91"/>
    </location>
</feature>
<keyword evidence="12" id="KW-0753">Steroid metabolism</keyword>
<feature type="transmembrane region" description="Helical" evidence="13">
    <location>
        <begin position="6"/>
        <end position="27"/>
    </location>
</feature>
<evidence type="ECO:0000256" key="12">
    <source>
        <dbReference type="ARBA" id="ARBA00023221"/>
    </source>
</evidence>
<keyword evidence="5" id="KW-0256">Endoplasmic reticulum</keyword>
<dbReference type="GO" id="GO:0005789">
    <property type="term" value="C:endoplasmic reticulum membrane"/>
    <property type="evidence" value="ECO:0007669"/>
    <property type="project" value="UniProtKB-SubCell"/>
</dbReference>
<accession>A0A978UTG5</accession>